<evidence type="ECO:0000256" key="8">
    <source>
        <dbReference type="ARBA" id="ARBA00023180"/>
    </source>
</evidence>
<reference evidence="14" key="1">
    <citation type="journal article" date="2012" name="PLoS Negl. Trop. Dis.">
        <title>A systematically improved high quality genome and transcriptome of the human blood fluke Schistosoma mansoni.</title>
        <authorList>
            <person name="Protasio A.V."/>
            <person name="Tsai I.J."/>
            <person name="Babbage A."/>
            <person name="Nichol S."/>
            <person name="Hunt M."/>
            <person name="Aslett M.A."/>
            <person name="De Silva N."/>
            <person name="Velarde G.S."/>
            <person name="Anderson T.J."/>
            <person name="Clark R.C."/>
            <person name="Davidson C."/>
            <person name="Dillon G.P."/>
            <person name="Holroyd N.E."/>
            <person name="LoVerde P.T."/>
            <person name="Lloyd C."/>
            <person name="McQuillan J."/>
            <person name="Oliveira G."/>
            <person name="Otto T.D."/>
            <person name="Parker-Manuel S.J."/>
            <person name="Quail M.A."/>
            <person name="Wilson R.A."/>
            <person name="Zerlotini A."/>
            <person name="Dunne D.W."/>
            <person name="Berriman M."/>
        </authorList>
    </citation>
    <scope>NUCLEOTIDE SEQUENCE [LARGE SCALE GENOMIC DNA]</scope>
    <source>
        <strain evidence="14">Puerto Rican</strain>
    </source>
</reference>
<evidence type="ECO:0000256" key="9">
    <source>
        <dbReference type="ARBA" id="ARBA00023224"/>
    </source>
</evidence>
<feature type="region of interest" description="Disordered" evidence="10">
    <location>
        <begin position="1062"/>
        <end position="1083"/>
    </location>
</feature>
<keyword evidence="8" id="KW-0325">Glycoprotein</keyword>
<feature type="domain" description="G-protein coupled receptors family 3 profile" evidence="13">
    <location>
        <begin position="632"/>
        <end position="927"/>
    </location>
</feature>
<dbReference type="PROSITE" id="PS50259">
    <property type="entry name" value="G_PROTEIN_RECEP_F3_4"/>
    <property type="match status" value="1"/>
</dbReference>
<dbReference type="InterPro" id="IPR038550">
    <property type="entry name" value="GPCR_3_9-Cys_sf"/>
</dbReference>
<keyword evidence="4 11" id="KW-1133">Transmembrane helix</keyword>
<name>A0A3Q0KLH3_SCHMA</name>
<evidence type="ECO:0000256" key="1">
    <source>
        <dbReference type="ARBA" id="ARBA00004651"/>
    </source>
</evidence>
<keyword evidence="12" id="KW-0732">Signal</keyword>
<keyword evidence="9" id="KW-0807">Transducer</keyword>
<evidence type="ECO:0000313" key="15">
    <source>
        <dbReference type="WBParaSite" id="Smp_128940.1"/>
    </source>
</evidence>
<dbReference type="GO" id="GO:0005886">
    <property type="term" value="C:plasma membrane"/>
    <property type="evidence" value="ECO:0007669"/>
    <property type="project" value="UniProtKB-SubCell"/>
</dbReference>
<dbReference type="InterPro" id="IPR011500">
    <property type="entry name" value="GPCR_3_9-Cys_dom"/>
</dbReference>
<feature type="chain" id="PRO_5018229477" evidence="12">
    <location>
        <begin position="24"/>
        <end position="1094"/>
    </location>
</feature>
<keyword evidence="7" id="KW-0675">Receptor</keyword>
<dbReference type="InterPro" id="IPR017978">
    <property type="entry name" value="GPCR_3_C"/>
</dbReference>
<keyword evidence="5" id="KW-0297">G-protein coupled receptor</keyword>
<evidence type="ECO:0000256" key="5">
    <source>
        <dbReference type="ARBA" id="ARBA00023040"/>
    </source>
</evidence>
<evidence type="ECO:0000256" key="6">
    <source>
        <dbReference type="ARBA" id="ARBA00023136"/>
    </source>
</evidence>
<evidence type="ECO:0000256" key="3">
    <source>
        <dbReference type="ARBA" id="ARBA00022692"/>
    </source>
</evidence>
<dbReference type="PRINTS" id="PR00248">
    <property type="entry name" value="GPCRMGR"/>
</dbReference>
<evidence type="ECO:0000256" key="2">
    <source>
        <dbReference type="ARBA" id="ARBA00022475"/>
    </source>
</evidence>
<dbReference type="Gene3D" id="3.40.50.2300">
    <property type="match status" value="2"/>
</dbReference>
<evidence type="ECO:0000313" key="14">
    <source>
        <dbReference type="Proteomes" id="UP000008854"/>
    </source>
</evidence>
<evidence type="ECO:0000256" key="4">
    <source>
        <dbReference type="ARBA" id="ARBA00022989"/>
    </source>
</evidence>
<dbReference type="GO" id="GO:0004930">
    <property type="term" value="F:G protein-coupled receptor activity"/>
    <property type="evidence" value="ECO:0007669"/>
    <property type="project" value="UniProtKB-KW"/>
</dbReference>
<organism evidence="14 15">
    <name type="scientific">Schistosoma mansoni</name>
    <name type="common">Blood fluke</name>
    <dbReference type="NCBI Taxonomy" id="6183"/>
    <lineage>
        <taxon>Eukaryota</taxon>
        <taxon>Metazoa</taxon>
        <taxon>Spiralia</taxon>
        <taxon>Lophotrochozoa</taxon>
        <taxon>Platyhelminthes</taxon>
        <taxon>Trematoda</taxon>
        <taxon>Digenea</taxon>
        <taxon>Strigeidida</taxon>
        <taxon>Schistosomatoidea</taxon>
        <taxon>Schistosomatidae</taxon>
        <taxon>Schistosoma</taxon>
    </lineage>
</organism>
<evidence type="ECO:0000256" key="7">
    <source>
        <dbReference type="ARBA" id="ARBA00023170"/>
    </source>
</evidence>
<dbReference type="Pfam" id="PF07562">
    <property type="entry name" value="NCD3G"/>
    <property type="match status" value="1"/>
</dbReference>
<evidence type="ECO:0000256" key="10">
    <source>
        <dbReference type="SAM" id="MobiDB-lite"/>
    </source>
</evidence>
<dbReference type="Proteomes" id="UP000008854">
    <property type="component" value="Unassembled WGS sequence"/>
</dbReference>
<evidence type="ECO:0000259" key="13">
    <source>
        <dbReference type="PROSITE" id="PS50259"/>
    </source>
</evidence>
<accession>A0A3Q0KLH3</accession>
<feature type="transmembrane region" description="Helical" evidence="11">
    <location>
        <begin position="687"/>
        <end position="711"/>
    </location>
</feature>
<feature type="compositionally biased region" description="Polar residues" evidence="10">
    <location>
        <begin position="1062"/>
        <end position="1074"/>
    </location>
</feature>
<dbReference type="Pfam" id="PF01094">
    <property type="entry name" value="ANF_receptor"/>
    <property type="match status" value="1"/>
</dbReference>
<comment type="subcellular location">
    <subcellularLocation>
        <location evidence="1">Cell membrane</location>
        <topology evidence="1">Multi-pass membrane protein</topology>
    </subcellularLocation>
</comment>
<dbReference type="STRING" id="6183.A0A3Q0KLH3"/>
<evidence type="ECO:0000256" key="11">
    <source>
        <dbReference type="SAM" id="Phobius"/>
    </source>
</evidence>
<feature type="signal peptide" evidence="12">
    <location>
        <begin position="1"/>
        <end position="23"/>
    </location>
</feature>
<dbReference type="PANTHER" id="PTHR24060">
    <property type="entry name" value="METABOTROPIC GLUTAMATE RECEPTOR"/>
    <property type="match status" value="1"/>
</dbReference>
<protein>
    <submittedName>
        <fullName evidence="15">Putative metabotropic glutamate receptor</fullName>
    </submittedName>
</protein>
<evidence type="ECO:0000256" key="12">
    <source>
        <dbReference type="SAM" id="SignalP"/>
    </source>
</evidence>
<dbReference type="Gene3D" id="2.10.50.30">
    <property type="entry name" value="GPCR, family 3, nine cysteines domain"/>
    <property type="match status" value="1"/>
</dbReference>
<dbReference type="InterPro" id="IPR050726">
    <property type="entry name" value="mGluR"/>
</dbReference>
<feature type="transmembrane region" description="Helical" evidence="11">
    <location>
        <begin position="629"/>
        <end position="651"/>
    </location>
</feature>
<feature type="transmembrane region" description="Helical" evidence="11">
    <location>
        <begin position="890"/>
        <end position="912"/>
    </location>
</feature>
<dbReference type="AlphaFoldDB" id="A0A3Q0KLH3"/>
<dbReference type="SUPFAM" id="SSF53822">
    <property type="entry name" value="Periplasmic binding protein-like I"/>
    <property type="match status" value="1"/>
</dbReference>
<keyword evidence="3 11" id="KW-0812">Transmembrane</keyword>
<dbReference type="InterPro" id="IPR028082">
    <property type="entry name" value="Peripla_BP_I"/>
</dbReference>
<sequence>MDIDRFISIIILIFSVRFDLISCEPGRHKYESTCTEDDSEYLYYGGDVLLGGLFPIHQRRIIDKGILQEPQLTANGYKLLEAMLYAIDNINSRENYLNFSLGALIFDTCENPDNAFMQTLHFIVFDDLLENDTKKTGLEEQYTQRSTETYVTAVVGGSQSDVSISVANMLKFLDIPQISYMSASSQLDDADKYTYFMRTVPSISMTTDVIIDLLRKYNWFYVNVVLDSSEHGESNYGVFMEKLNGFSQIICIAKNVRLITYPLDVNDIGRRLKTLLDSPASVNILLVTSYTASLAVSELLKWNQPDLDRFLWIGTNGLISTFRELYLTEDFDPVYAKQFHGFKKFILVLPHLPGERNMKNYSINLNRTVNLTNWTKSYLMQFCGCLPNVVDPNNFTDQVCNAEDEHECLSYLYRDSIYYVPQVVNSVYAIANALKQVFTQYPMLKWHHKSREQTRRLLLSELQKCQFEGFGNESFSFFDKRNGQPNFTILTFVPNTFKWKVLAEYDETRSPRFYYINENISSYIQETIPESVCSKPCSVGQIKRIDWDRSCCWICINCSSQQIVTSVNLNKNPNNTINNNITNQSTSNPMASPMCQFCSPGYRPNKNQTKCQLLPIKYMSIYEKVAQSFFGISSTGLILCLIVSIICIKYWKTPIIKASGKETSIILFLGIILSYISGELILALSPSLFICNFAIFSVGFCTTLTYSAILARSSRINSIFQINELHLMKPQKISGQKSQLLIIGISCLIQFIILIIICSITPTIPQLILSDYELNPQLKINKKSITIYEDDYLIKINNHQKRLILHGLPNNLILCFPYFDIKQIITIFIPFLLMCLSTIYAYKIRKVPSGFNEARALAFVNYINCICFITTPILMYYASKTMLELVPLSFLLISTATNEFSVLILPKIYIILFRPYKNTRASIMQRLRGLSQVECTEWINEVTSRSSSGIFSISRGKVLNPWLKIRELSSKSLGGPASIMNNPTTLKNQKFKTTEKCLINEFSCGTSLIIQCYNVKSPTKQVQKNLITSQMRPKVVSFVEKPNTEENDNEWITSHRTMNLVTSDNSRVDGNNVDSKNDHKVDTNNHVNYKNRIL</sequence>
<feature type="transmembrane region" description="Helical" evidence="11">
    <location>
        <begin position="854"/>
        <end position="878"/>
    </location>
</feature>
<feature type="transmembrane region" description="Helical" evidence="11">
    <location>
        <begin position="663"/>
        <end position="681"/>
    </location>
</feature>
<dbReference type="InterPro" id="IPR000337">
    <property type="entry name" value="GPCR_3"/>
</dbReference>
<dbReference type="InParanoid" id="A0A3Q0KLH3"/>
<dbReference type="Pfam" id="PF00003">
    <property type="entry name" value="7tm_3"/>
    <property type="match status" value="1"/>
</dbReference>
<feature type="transmembrane region" description="Helical" evidence="11">
    <location>
        <begin position="740"/>
        <end position="764"/>
    </location>
</feature>
<keyword evidence="6 11" id="KW-0472">Membrane</keyword>
<dbReference type="WBParaSite" id="Smp_128940.1">
    <property type="protein sequence ID" value="Smp_128940.1"/>
    <property type="gene ID" value="Smp_128940"/>
</dbReference>
<reference evidence="15" key="2">
    <citation type="submission" date="2018-12" db="UniProtKB">
        <authorList>
            <consortium name="WormBaseParasite"/>
        </authorList>
    </citation>
    <scope>IDENTIFICATION</scope>
    <source>
        <strain evidence="15">Puerto Rican</strain>
    </source>
</reference>
<keyword evidence="14" id="KW-1185">Reference proteome</keyword>
<proteinExistence type="predicted"/>
<dbReference type="InterPro" id="IPR001828">
    <property type="entry name" value="ANF_lig-bd_rcpt"/>
</dbReference>
<keyword evidence="2" id="KW-1003">Cell membrane</keyword>
<feature type="transmembrane region" description="Helical" evidence="11">
    <location>
        <begin position="824"/>
        <end position="842"/>
    </location>
</feature>